<protein>
    <submittedName>
        <fullName evidence="1">Uncharacterized protein</fullName>
    </submittedName>
</protein>
<sequence length="78" mass="9607">MEREKITQAEALMEELKKLLLQITWGDKRYAYNGQKLILPWLHEDYQYSIKKLNLSRNKEDYYLEKIERIIGEYAEFY</sequence>
<keyword evidence="2" id="KW-1185">Reference proteome</keyword>
<proteinExistence type="predicted"/>
<dbReference type="AlphaFoldDB" id="A0A0S2I152"/>
<name>A0A0S2I152_9BACT</name>
<dbReference type="EMBL" id="CP013118">
    <property type="protein sequence ID" value="ALO16022.1"/>
    <property type="molecule type" value="Genomic_DNA"/>
</dbReference>
<organism evidence="1 2">
    <name type="scientific">Salinivirga cyanobacteriivorans</name>
    <dbReference type="NCBI Taxonomy" id="1307839"/>
    <lineage>
        <taxon>Bacteria</taxon>
        <taxon>Pseudomonadati</taxon>
        <taxon>Bacteroidota</taxon>
        <taxon>Bacteroidia</taxon>
        <taxon>Bacteroidales</taxon>
        <taxon>Salinivirgaceae</taxon>
        <taxon>Salinivirga</taxon>
    </lineage>
</organism>
<dbReference type="Proteomes" id="UP000064893">
    <property type="component" value="Chromosome"/>
</dbReference>
<dbReference type="KEGG" id="blq:L21SP5_02393"/>
<evidence type="ECO:0000313" key="2">
    <source>
        <dbReference type="Proteomes" id="UP000064893"/>
    </source>
</evidence>
<accession>A0A0S2I152</accession>
<evidence type="ECO:0000313" key="1">
    <source>
        <dbReference type="EMBL" id="ALO16022.1"/>
    </source>
</evidence>
<dbReference type="RefSeq" id="WP_057953433.1">
    <property type="nucleotide sequence ID" value="NZ_CP013118.1"/>
</dbReference>
<reference evidence="1 2" key="1">
    <citation type="submission" date="2015-11" db="EMBL/GenBank/DDBJ databases">
        <title>Description and complete genome sequence of a novel strain predominating in hypersaline microbial mats and representing a new family of the Bacteriodetes phylum.</title>
        <authorList>
            <person name="Spring S."/>
            <person name="Bunk B."/>
            <person name="Sproer C."/>
            <person name="Klenk H.-P."/>
        </authorList>
    </citation>
    <scope>NUCLEOTIDE SEQUENCE [LARGE SCALE GENOMIC DNA]</scope>
    <source>
        <strain evidence="1 2">L21-Spi-D4</strain>
    </source>
</reference>
<gene>
    <name evidence="1" type="ORF">L21SP5_02393</name>
</gene>